<organism evidence="2 3">
    <name type="scientific">Rhizobium halophytocola</name>
    <dbReference type="NCBI Taxonomy" id="735519"/>
    <lineage>
        <taxon>Bacteria</taxon>
        <taxon>Pseudomonadati</taxon>
        <taxon>Pseudomonadota</taxon>
        <taxon>Alphaproteobacteria</taxon>
        <taxon>Hyphomicrobiales</taxon>
        <taxon>Rhizobiaceae</taxon>
        <taxon>Rhizobium/Agrobacterium group</taxon>
        <taxon>Rhizobium</taxon>
    </lineage>
</organism>
<reference evidence="2 3" key="1">
    <citation type="submission" date="2021-03" db="EMBL/GenBank/DDBJ databases">
        <title>Genomic Encyclopedia of Type Strains, Phase IV (KMG-IV): sequencing the most valuable type-strain genomes for metagenomic binning, comparative biology and taxonomic classification.</title>
        <authorList>
            <person name="Goeker M."/>
        </authorList>
    </citation>
    <scope>NUCLEOTIDE SEQUENCE [LARGE SCALE GENOMIC DNA]</scope>
    <source>
        <strain evidence="2 3">DSM 21600</strain>
    </source>
</reference>
<evidence type="ECO:0000313" key="2">
    <source>
        <dbReference type="EMBL" id="MBP1850627.1"/>
    </source>
</evidence>
<evidence type="ECO:0000313" key="3">
    <source>
        <dbReference type="Proteomes" id="UP000759443"/>
    </source>
</evidence>
<comment type="caution">
    <text evidence="2">The sequence shown here is derived from an EMBL/GenBank/DDBJ whole genome shotgun (WGS) entry which is preliminary data.</text>
</comment>
<gene>
    <name evidence="2" type="ORF">J2Z17_002064</name>
</gene>
<dbReference type="RefSeq" id="WP_209944553.1">
    <property type="nucleotide sequence ID" value="NZ_JAGGJU010000005.1"/>
</dbReference>
<accession>A0ABS4DY52</accession>
<feature type="compositionally biased region" description="Polar residues" evidence="1">
    <location>
        <begin position="104"/>
        <end position="115"/>
    </location>
</feature>
<evidence type="ECO:0008006" key="4">
    <source>
        <dbReference type="Google" id="ProtNLM"/>
    </source>
</evidence>
<dbReference type="EMBL" id="JAGGJU010000005">
    <property type="protein sequence ID" value="MBP1850627.1"/>
    <property type="molecule type" value="Genomic_DNA"/>
</dbReference>
<protein>
    <recommendedName>
        <fullName evidence="4">DUF2188 domain-containing protein</fullName>
    </recommendedName>
</protein>
<feature type="region of interest" description="Disordered" evidence="1">
    <location>
        <begin position="58"/>
        <end position="115"/>
    </location>
</feature>
<proteinExistence type="predicted"/>
<dbReference type="Proteomes" id="UP000759443">
    <property type="component" value="Unassembled WGS sequence"/>
</dbReference>
<keyword evidence="3" id="KW-1185">Reference proteome</keyword>
<evidence type="ECO:0000256" key="1">
    <source>
        <dbReference type="SAM" id="MobiDB-lite"/>
    </source>
</evidence>
<sequence length="115" mass="12247">MRIVGTQVHEEMGGRGGYIVEFVSEDGDVASVQLRQTESRGLTRGNAVEKAKALLSSAAGYDPQTGDEDKAAAVKSARQSKDREEQESQLEEGLEDTFPASDPVSASYSSTAGKH</sequence>
<name>A0ABS4DY52_9HYPH</name>